<evidence type="ECO:0000313" key="1">
    <source>
        <dbReference type="EMBL" id="CAG8750373.1"/>
    </source>
</evidence>
<comment type="caution">
    <text evidence="1">The sequence shown here is derived from an EMBL/GenBank/DDBJ whole genome shotgun (WGS) entry which is preliminary data.</text>
</comment>
<feature type="non-terminal residue" evidence="1">
    <location>
        <position position="375"/>
    </location>
</feature>
<reference evidence="1" key="1">
    <citation type="submission" date="2021-06" db="EMBL/GenBank/DDBJ databases">
        <authorList>
            <person name="Kallberg Y."/>
            <person name="Tangrot J."/>
            <person name="Rosling A."/>
        </authorList>
    </citation>
    <scope>NUCLEOTIDE SEQUENCE</scope>
    <source>
        <strain evidence="1">28 12/20/2015</strain>
    </source>
</reference>
<protein>
    <submittedName>
        <fullName evidence="1">6837_t:CDS:1</fullName>
    </submittedName>
</protein>
<proteinExistence type="predicted"/>
<keyword evidence="2" id="KW-1185">Reference proteome</keyword>
<gene>
    <name evidence="1" type="ORF">SPELUC_LOCUS14435</name>
</gene>
<evidence type="ECO:0000313" key="2">
    <source>
        <dbReference type="Proteomes" id="UP000789366"/>
    </source>
</evidence>
<dbReference type="Proteomes" id="UP000789366">
    <property type="component" value="Unassembled WGS sequence"/>
</dbReference>
<sequence length="375" mass="41972">VPVACSTLFTFLIVGRELRENDRYKRWWKDHSYTALALTIFSGIDNEALIVASSHFAGYRSLNAPYTREADQRIILSIVFIMFIEDVPQLIYLIIYQKVTIIPAIVPILALSSCTILIIIRAISIIYLAFFYERDIFFQEYEEEVGEKDSIENGVAPPKITNIRRREEPPALLVDIGSGTTEKNGKNGRSPISPGETRLHNLSGDVDKPIGKFTGESHKASLMATSKNGKNGKSPISPGETHLHNLSDDVDKPIGKFTGESHKASLMATSKNGKNGSTPRSPVEVEAHRSDLSTDIEKPIGKYTESQIIDSPSTEGRFETRITQYTDEHGIIHTRREEIFIPEVETTTTIHEENIYIDSPDIHRSQTQMSQGGHF</sequence>
<name>A0ACA9QF65_9GLOM</name>
<dbReference type="EMBL" id="CAJVPW010042514">
    <property type="protein sequence ID" value="CAG8750373.1"/>
    <property type="molecule type" value="Genomic_DNA"/>
</dbReference>
<organism evidence="1 2">
    <name type="scientific">Cetraspora pellucida</name>
    <dbReference type="NCBI Taxonomy" id="1433469"/>
    <lineage>
        <taxon>Eukaryota</taxon>
        <taxon>Fungi</taxon>
        <taxon>Fungi incertae sedis</taxon>
        <taxon>Mucoromycota</taxon>
        <taxon>Glomeromycotina</taxon>
        <taxon>Glomeromycetes</taxon>
        <taxon>Diversisporales</taxon>
        <taxon>Gigasporaceae</taxon>
        <taxon>Cetraspora</taxon>
    </lineage>
</organism>
<accession>A0ACA9QF65</accession>
<feature type="non-terminal residue" evidence="1">
    <location>
        <position position="1"/>
    </location>
</feature>